<proteinExistence type="predicted"/>
<dbReference type="Gene3D" id="3.50.30.50">
    <property type="entry name" value="Putative cyclase"/>
    <property type="match status" value="1"/>
</dbReference>
<dbReference type="Pfam" id="PF04199">
    <property type="entry name" value="Cyclase"/>
    <property type="match status" value="1"/>
</dbReference>
<evidence type="ECO:0000313" key="1">
    <source>
        <dbReference type="EMBL" id="TCT04347.1"/>
    </source>
</evidence>
<dbReference type="AlphaFoldDB" id="A0A4R3LZX1"/>
<reference evidence="1 2" key="1">
    <citation type="submission" date="2019-03" db="EMBL/GenBank/DDBJ databases">
        <title>Genomic Encyclopedia of Type Strains, Phase IV (KMG-IV): sequencing the most valuable type-strain genomes for metagenomic binning, comparative biology and taxonomic classification.</title>
        <authorList>
            <person name="Goeker M."/>
        </authorList>
    </citation>
    <scope>NUCLEOTIDE SEQUENCE [LARGE SCALE GENOMIC DNA]</scope>
    <source>
        <strain evidence="1 2">DSM 9035</strain>
    </source>
</reference>
<dbReference type="GO" id="GO:0004061">
    <property type="term" value="F:arylformamidase activity"/>
    <property type="evidence" value="ECO:0007669"/>
    <property type="project" value="InterPro"/>
</dbReference>
<dbReference type="GO" id="GO:0019441">
    <property type="term" value="P:L-tryptophan catabolic process to kynurenine"/>
    <property type="evidence" value="ECO:0007669"/>
    <property type="project" value="InterPro"/>
</dbReference>
<dbReference type="PANTHER" id="PTHR31118:SF32">
    <property type="entry name" value="KYNURENINE FORMAMIDASE"/>
    <property type="match status" value="1"/>
</dbReference>
<dbReference type="OrthoDB" id="9777007at2"/>
<name>A0A4R3LZX1_9HYPH</name>
<comment type="caution">
    <text evidence="1">The sequence shown here is derived from an EMBL/GenBank/DDBJ whole genome shotgun (WGS) entry which is preliminary data.</text>
</comment>
<dbReference type="EMBL" id="SMAI01000007">
    <property type="protein sequence ID" value="TCT04347.1"/>
    <property type="molecule type" value="Genomic_DNA"/>
</dbReference>
<evidence type="ECO:0000313" key="2">
    <source>
        <dbReference type="Proteomes" id="UP000294664"/>
    </source>
</evidence>
<keyword evidence="2" id="KW-1185">Reference proteome</keyword>
<accession>A0A4R3LZX1</accession>
<gene>
    <name evidence="1" type="ORF">EDC64_107164</name>
</gene>
<protein>
    <submittedName>
        <fullName evidence="1">Kynurenine formamidase</fullName>
    </submittedName>
</protein>
<dbReference type="InterPro" id="IPR037175">
    <property type="entry name" value="KFase_sf"/>
</dbReference>
<dbReference type="InterPro" id="IPR007325">
    <property type="entry name" value="KFase/CYL"/>
</dbReference>
<dbReference type="Proteomes" id="UP000294664">
    <property type="component" value="Unassembled WGS sequence"/>
</dbReference>
<organism evidence="1 2">
    <name type="scientific">Aquabacter spiritensis</name>
    <dbReference type="NCBI Taxonomy" id="933073"/>
    <lineage>
        <taxon>Bacteria</taxon>
        <taxon>Pseudomonadati</taxon>
        <taxon>Pseudomonadota</taxon>
        <taxon>Alphaproteobacteria</taxon>
        <taxon>Hyphomicrobiales</taxon>
        <taxon>Xanthobacteraceae</taxon>
        <taxon>Aquabacter</taxon>
    </lineage>
</organism>
<dbReference type="PANTHER" id="PTHR31118">
    <property type="entry name" value="CYCLASE-LIKE PROTEIN 2"/>
    <property type="match status" value="1"/>
</dbReference>
<sequence>MCEGCPRPGSGWRGFMDLPAQRRLTPAGPWIDLSHPLSADMPCASIFPTPRFERLREVPKDPFNVTQMTFVSHAGTHVDSPRHYFNDAPGFEGIGLDRLSGEGVVWHLPQQPDAVIPLAALQAATPVLRPGDILAIDTGWAAKAGTPDYERHPSLSVAAAHWLVAQRIKLFACDFATPDLVYHLRAPGFDWPVHHALLGNGILVCEHLTGHAVLAGRRVEFVFGALNAVECDGAPARVLARLLAD</sequence>
<dbReference type="SUPFAM" id="SSF102198">
    <property type="entry name" value="Putative cyclase"/>
    <property type="match status" value="1"/>
</dbReference>